<feature type="compositionally biased region" description="Basic and acidic residues" evidence="1">
    <location>
        <begin position="126"/>
        <end position="137"/>
    </location>
</feature>
<gene>
    <name evidence="2" type="ORF">EYF80_038972</name>
</gene>
<accession>A0A4Z2GCH6</accession>
<keyword evidence="3" id="KW-1185">Reference proteome</keyword>
<dbReference type="OrthoDB" id="10588572at2759"/>
<dbReference type="AlphaFoldDB" id="A0A4Z2GCH6"/>
<feature type="region of interest" description="Disordered" evidence="1">
    <location>
        <begin position="81"/>
        <end position="137"/>
    </location>
</feature>
<evidence type="ECO:0000313" key="2">
    <source>
        <dbReference type="EMBL" id="TNN50825.1"/>
    </source>
</evidence>
<evidence type="ECO:0000313" key="3">
    <source>
        <dbReference type="Proteomes" id="UP000314294"/>
    </source>
</evidence>
<reference evidence="2 3" key="1">
    <citation type="submission" date="2019-03" db="EMBL/GenBank/DDBJ databases">
        <title>First draft genome of Liparis tanakae, snailfish: a comprehensive survey of snailfish specific genes.</title>
        <authorList>
            <person name="Kim W."/>
            <person name="Song I."/>
            <person name="Jeong J.-H."/>
            <person name="Kim D."/>
            <person name="Kim S."/>
            <person name="Ryu S."/>
            <person name="Song J.Y."/>
            <person name="Lee S.K."/>
        </authorList>
    </citation>
    <scope>NUCLEOTIDE SEQUENCE [LARGE SCALE GENOMIC DNA]</scope>
    <source>
        <tissue evidence="2">Muscle</tissue>
    </source>
</reference>
<feature type="region of interest" description="Disordered" evidence="1">
    <location>
        <begin position="23"/>
        <end position="50"/>
    </location>
</feature>
<evidence type="ECO:0000256" key="1">
    <source>
        <dbReference type="SAM" id="MobiDB-lite"/>
    </source>
</evidence>
<protein>
    <submittedName>
        <fullName evidence="2">Uncharacterized protein</fullName>
    </submittedName>
</protein>
<dbReference type="EMBL" id="SRLO01000604">
    <property type="protein sequence ID" value="TNN50825.1"/>
    <property type="molecule type" value="Genomic_DNA"/>
</dbReference>
<feature type="compositionally biased region" description="Basic and acidic residues" evidence="1">
    <location>
        <begin position="23"/>
        <end position="37"/>
    </location>
</feature>
<proteinExistence type="predicted"/>
<organism evidence="2 3">
    <name type="scientific">Liparis tanakae</name>
    <name type="common">Tanaka's snailfish</name>
    <dbReference type="NCBI Taxonomy" id="230148"/>
    <lineage>
        <taxon>Eukaryota</taxon>
        <taxon>Metazoa</taxon>
        <taxon>Chordata</taxon>
        <taxon>Craniata</taxon>
        <taxon>Vertebrata</taxon>
        <taxon>Euteleostomi</taxon>
        <taxon>Actinopterygii</taxon>
        <taxon>Neopterygii</taxon>
        <taxon>Teleostei</taxon>
        <taxon>Neoteleostei</taxon>
        <taxon>Acanthomorphata</taxon>
        <taxon>Eupercaria</taxon>
        <taxon>Perciformes</taxon>
        <taxon>Cottioidei</taxon>
        <taxon>Cottales</taxon>
        <taxon>Liparidae</taxon>
        <taxon>Liparis</taxon>
    </lineage>
</organism>
<feature type="compositionally biased region" description="Basic and acidic residues" evidence="1">
    <location>
        <begin position="95"/>
        <end position="109"/>
    </location>
</feature>
<dbReference type="Proteomes" id="UP000314294">
    <property type="component" value="Unassembled WGS sequence"/>
</dbReference>
<sequence length="137" mass="14896">MSLEGPRVARPERWDPCEVVRLTTERPSKSWEKREPPGRGGGGRPLSWGSACVSERGAVSRPNQVHFIFKCYNQASDPQGALYGGGPRSQGQDVAEARGDVGDEVEMRGSAEGIGWPDAPYSQKQDGARRPAEKMVS</sequence>
<comment type="caution">
    <text evidence="2">The sequence shown here is derived from an EMBL/GenBank/DDBJ whole genome shotgun (WGS) entry which is preliminary data.</text>
</comment>
<name>A0A4Z2GCH6_9TELE</name>